<dbReference type="EMBL" id="JAAAMU010000003">
    <property type="protein sequence ID" value="NBC68761.1"/>
    <property type="molecule type" value="Genomic_DNA"/>
</dbReference>
<dbReference type="PANTHER" id="PTHR43649">
    <property type="entry name" value="ARABINOSE-BINDING PROTEIN-RELATED"/>
    <property type="match status" value="1"/>
</dbReference>
<dbReference type="SUPFAM" id="SSF53850">
    <property type="entry name" value="Periplasmic binding protein-like II"/>
    <property type="match status" value="1"/>
</dbReference>
<accession>A0A7X5BXT6</accession>
<keyword evidence="4" id="KW-1185">Reference proteome</keyword>
<dbReference type="InterPro" id="IPR022627">
    <property type="entry name" value="DUF3502"/>
</dbReference>
<dbReference type="Gene3D" id="3.40.190.10">
    <property type="entry name" value="Periplasmic binding protein-like II"/>
    <property type="match status" value="2"/>
</dbReference>
<organism evidence="3 4">
    <name type="scientific">Paenibacillus sacheonensis</name>
    <dbReference type="NCBI Taxonomy" id="742054"/>
    <lineage>
        <taxon>Bacteria</taxon>
        <taxon>Bacillati</taxon>
        <taxon>Bacillota</taxon>
        <taxon>Bacilli</taxon>
        <taxon>Bacillales</taxon>
        <taxon>Paenibacillaceae</taxon>
        <taxon>Paenibacillus</taxon>
    </lineage>
</organism>
<dbReference type="PROSITE" id="PS51257">
    <property type="entry name" value="PROKAR_LIPOPROTEIN"/>
    <property type="match status" value="1"/>
</dbReference>
<dbReference type="AlphaFoldDB" id="A0A7X5BXT6"/>
<reference evidence="3 4" key="1">
    <citation type="submission" date="2020-01" db="EMBL/GenBank/DDBJ databases">
        <title>Paenibacillus soybeanensis sp. nov. isolated from the nodules of soybean (Glycine max(L.) Merr).</title>
        <authorList>
            <person name="Wang H."/>
        </authorList>
    </citation>
    <scope>NUCLEOTIDE SEQUENCE [LARGE SCALE GENOMIC DNA]</scope>
    <source>
        <strain evidence="3 4">DSM 23054</strain>
    </source>
</reference>
<dbReference type="Pfam" id="PF12010">
    <property type="entry name" value="DUF3502"/>
    <property type="match status" value="1"/>
</dbReference>
<name>A0A7X5BXT6_9BACL</name>
<comment type="caution">
    <text evidence="3">The sequence shown here is derived from an EMBL/GenBank/DDBJ whole genome shotgun (WGS) entry which is preliminary data.</text>
</comment>
<feature type="signal peptide" evidence="1">
    <location>
        <begin position="1"/>
        <end position="24"/>
    </location>
</feature>
<dbReference type="OrthoDB" id="2636783at2"/>
<sequence length="512" mass="55607">MQKKTLKTTTAALAVGLLMTSVLAGCGSKNENDNNGGNASPSNANGTAAAGEGKLDPVELTWYFDGTPQADIASVEEAMNKILKEKINATIHLKAIDWGNYDQKMQLVNASGERYDLAFTSSWANNYYTNVNKGAFIALDDLLPKYAPNIMKTIPDLGWNAVKVKGSIYAVPNYQIWASTNGIAIQKDVAAKYGFDIASVKKFTDIEPLLASVKANEPGLVPFENDKGGRFGSFNVAYGFDSIAGSIPGIVGLQDTSLKVLNQFETTAYKEYLATMRDWFQKGYVRKDAATLSDTSGDRKAGKPVVVTEGNVKPGGEVEMTGALGGKQVVDVKLSEPYLLTSSIISTMTGVSKTSKNPERAVMFLDLLFSDKELFNILAHGIEGKHYTKVDENTVDVIKEGGYDPNTDWEFGNQFNGFYRKGQEPGIWDETIKINETAKASPLLGFSFDPTPVKTEIAQLSTVTSQYVPLLDTGAVDPDKMLPEFVAKLKTAGVDRVIAEEQKQIDAWKASK</sequence>
<dbReference type="PANTHER" id="PTHR43649:SF17">
    <property type="entry name" value="ABC TRANSPORTER SOLUTE BINDING PROTEIN-SUGAR TRANSPORT"/>
    <property type="match status" value="1"/>
</dbReference>
<evidence type="ECO:0000313" key="3">
    <source>
        <dbReference type="EMBL" id="NBC68761.1"/>
    </source>
</evidence>
<dbReference type="Proteomes" id="UP000558113">
    <property type="component" value="Unassembled WGS sequence"/>
</dbReference>
<evidence type="ECO:0000313" key="4">
    <source>
        <dbReference type="Proteomes" id="UP000558113"/>
    </source>
</evidence>
<evidence type="ECO:0000256" key="1">
    <source>
        <dbReference type="SAM" id="SignalP"/>
    </source>
</evidence>
<keyword evidence="1" id="KW-0732">Signal</keyword>
<feature type="chain" id="PRO_5039544189" evidence="1">
    <location>
        <begin position="25"/>
        <end position="512"/>
    </location>
</feature>
<protein>
    <submittedName>
        <fullName evidence="3">Extracellular solute-binding protein</fullName>
    </submittedName>
</protein>
<evidence type="ECO:0000259" key="2">
    <source>
        <dbReference type="Pfam" id="PF12010"/>
    </source>
</evidence>
<gene>
    <name evidence="3" type="ORF">GT003_07160</name>
</gene>
<dbReference type="RefSeq" id="WP_161695900.1">
    <property type="nucleotide sequence ID" value="NZ_JAAAMU010000003.1"/>
</dbReference>
<proteinExistence type="predicted"/>
<dbReference type="InterPro" id="IPR050490">
    <property type="entry name" value="Bact_solute-bd_prot1"/>
</dbReference>
<feature type="domain" description="DUF3502" evidence="2">
    <location>
        <begin position="442"/>
        <end position="510"/>
    </location>
</feature>